<dbReference type="InterPro" id="IPR036390">
    <property type="entry name" value="WH_DNA-bd_sf"/>
</dbReference>
<evidence type="ECO:0000256" key="4">
    <source>
        <dbReference type="ARBA" id="ARBA00023163"/>
    </source>
</evidence>
<dbReference type="Proteomes" id="UP001258994">
    <property type="component" value="Chromosome"/>
</dbReference>
<dbReference type="InterPro" id="IPR036388">
    <property type="entry name" value="WH-like_DNA-bd_sf"/>
</dbReference>
<dbReference type="Gene3D" id="3.40.190.10">
    <property type="entry name" value="Periplasmic binding protein-like II"/>
    <property type="match status" value="2"/>
</dbReference>
<evidence type="ECO:0000313" key="6">
    <source>
        <dbReference type="EMBL" id="WNC73855.1"/>
    </source>
</evidence>
<dbReference type="Pfam" id="PF03466">
    <property type="entry name" value="LysR_substrate"/>
    <property type="match status" value="1"/>
</dbReference>
<keyword evidence="3" id="KW-0238">DNA-binding</keyword>
<name>A0ABY9TZ62_9GAMM</name>
<dbReference type="Gene3D" id="1.10.10.10">
    <property type="entry name" value="Winged helix-like DNA-binding domain superfamily/Winged helix DNA-binding domain"/>
    <property type="match status" value="1"/>
</dbReference>
<keyword evidence="2" id="KW-0805">Transcription regulation</keyword>
<dbReference type="InterPro" id="IPR050389">
    <property type="entry name" value="LysR-type_TF"/>
</dbReference>
<dbReference type="Pfam" id="PF00126">
    <property type="entry name" value="HTH_1"/>
    <property type="match status" value="1"/>
</dbReference>
<comment type="similarity">
    <text evidence="1">Belongs to the LysR transcriptional regulatory family.</text>
</comment>
<sequence length="316" mass="35756">MRSISQQLARIDLNLLVTLLVLLEENNVSRTAEKLFVSQPAISRALQKLRAIFNDPLFIREANGLRPTKRALQLKQPLNLLLSQIHDLLEEEDFNAASCQQSFIISIPSLMSYSLMLPVLDIIAKQAPNIIISQQPSSVDQSKHLAAGTLDFSIYVKPTPGDQFNSTFLGNAYPAIFASKNHPLMKCKNITVEDCLKYKFVDFSLDSHTGSDIQNPALKFIEDNQLTRQVAFRGGQLGLLAQTMKKNDYLLIGAHYLMDQSLFSNDFKKVYLFNDEKYAVPTYLNDHSITHNSSAHQWLKQLLIDKTSQIISRTER</sequence>
<gene>
    <name evidence="6" type="ORF">RGQ13_07650</name>
</gene>
<dbReference type="PANTHER" id="PTHR30118">
    <property type="entry name" value="HTH-TYPE TRANSCRIPTIONAL REGULATOR LEUO-RELATED"/>
    <property type="match status" value="1"/>
</dbReference>
<feature type="domain" description="HTH lysR-type" evidence="5">
    <location>
        <begin position="11"/>
        <end position="68"/>
    </location>
</feature>
<keyword evidence="4" id="KW-0804">Transcription</keyword>
<proteinExistence type="inferred from homology"/>
<reference evidence="7" key="1">
    <citation type="submission" date="2023-09" db="EMBL/GenBank/DDBJ databases">
        <authorList>
            <person name="Li S."/>
            <person name="Li X."/>
            <person name="Zhang C."/>
            <person name="Zhao Z."/>
        </authorList>
    </citation>
    <scope>NUCLEOTIDE SEQUENCE [LARGE SCALE GENOMIC DNA]</scope>
    <source>
        <strain evidence="7">SQ149</strain>
    </source>
</reference>
<evidence type="ECO:0000313" key="7">
    <source>
        <dbReference type="Proteomes" id="UP001258994"/>
    </source>
</evidence>
<evidence type="ECO:0000256" key="1">
    <source>
        <dbReference type="ARBA" id="ARBA00009437"/>
    </source>
</evidence>
<dbReference type="PROSITE" id="PS50931">
    <property type="entry name" value="HTH_LYSR"/>
    <property type="match status" value="1"/>
</dbReference>
<organism evidence="6 7">
    <name type="scientific">Thalassotalea psychrophila</name>
    <dbReference type="NCBI Taxonomy" id="3065647"/>
    <lineage>
        <taxon>Bacteria</taxon>
        <taxon>Pseudomonadati</taxon>
        <taxon>Pseudomonadota</taxon>
        <taxon>Gammaproteobacteria</taxon>
        <taxon>Alteromonadales</taxon>
        <taxon>Colwelliaceae</taxon>
        <taxon>Thalassotalea</taxon>
    </lineage>
</organism>
<dbReference type="PRINTS" id="PR00039">
    <property type="entry name" value="HTHLYSR"/>
</dbReference>
<dbReference type="InterPro" id="IPR000847">
    <property type="entry name" value="LysR_HTH_N"/>
</dbReference>
<dbReference type="SUPFAM" id="SSF46785">
    <property type="entry name" value="Winged helix' DNA-binding domain"/>
    <property type="match status" value="1"/>
</dbReference>
<protein>
    <submittedName>
        <fullName evidence="6">LysR family transcriptional regulator</fullName>
    </submittedName>
</protein>
<dbReference type="EMBL" id="CP134145">
    <property type="protein sequence ID" value="WNC73855.1"/>
    <property type="molecule type" value="Genomic_DNA"/>
</dbReference>
<accession>A0ABY9TZ62</accession>
<dbReference type="SUPFAM" id="SSF53850">
    <property type="entry name" value="Periplasmic binding protein-like II"/>
    <property type="match status" value="1"/>
</dbReference>
<dbReference type="InterPro" id="IPR005119">
    <property type="entry name" value="LysR_subst-bd"/>
</dbReference>
<evidence type="ECO:0000259" key="5">
    <source>
        <dbReference type="PROSITE" id="PS50931"/>
    </source>
</evidence>
<dbReference type="RefSeq" id="WP_348392965.1">
    <property type="nucleotide sequence ID" value="NZ_CP134145.1"/>
</dbReference>
<dbReference type="PANTHER" id="PTHR30118:SF6">
    <property type="entry name" value="HTH-TYPE TRANSCRIPTIONAL REGULATOR LEUO"/>
    <property type="match status" value="1"/>
</dbReference>
<evidence type="ECO:0000256" key="2">
    <source>
        <dbReference type="ARBA" id="ARBA00023015"/>
    </source>
</evidence>
<keyword evidence="7" id="KW-1185">Reference proteome</keyword>
<evidence type="ECO:0000256" key="3">
    <source>
        <dbReference type="ARBA" id="ARBA00023125"/>
    </source>
</evidence>